<sequence length="242" mass="26485">MTVEAKYLSRDAFAERIAKVPAVILPLGATEQHGHHLPLGVDIILADALSKRIAEATGATVMPAMPFGYSWVWRDDPGSVSVESRTLEDVICQVAESLARHGVRHVFLVNGHEANGATMKYASRRLWDHADVKVWRLFYPDLAAVMAEHCESPTWQGIVHACEFETSLMLAVAPELVDMTKAVREYPERDRGYFQGGRPMGELSRSGVFGDATLATAEKGDAMLSIFVENMATAVREICAGG</sequence>
<dbReference type="GO" id="GO:0046872">
    <property type="term" value="F:metal ion binding"/>
    <property type="evidence" value="ECO:0007669"/>
    <property type="project" value="UniProtKB-KW"/>
</dbReference>
<evidence type="ECO:0000256" key="3">
    <source>
        <dbReference type="ARBA" id="ARBA00022801"/>
    </source>
</evidence>
<dbReference type="Gene3D" id="3.40.50.10310">
    <property type="entry name" value="Creatininase"/>
    <property type="match status" value="1"/>
</dbReference>
<dbReference type="Proteomes" id="UP000463224">
    <property type="component" value="Unassembled WGS sequence"/>
</dbReference>
<comment type="similarity">
    <text evidence="5">Belongs to the creatininase superfamily.</text>
</comment>
<gene>
    <name evidence="6" type="ORF">GN330_05700</name>
</gene>
<keyword evidence="4" id="KW-0862">Zinc</keyword>
<dbReference type="GO" id="GO:0009231">
    <property type="term" value="P:riboflavin biosynthetic process"/>
    <property type="evidence" value="ECO:0007669"/>
    <property type="project" value="TreeGrafter"/>
</dbReference>
<dbReference type="SUPFAM" id="SSF102215">
    <property type="entry name" value="Creatininase"/>
    <property type="match status" value="1"/>
</dbReference>
<dbReference type="InterPro" id="IPR003785">
    <property type="entry name" value="Creatininase/forma_Hydrolase"/>
</dbReference>
<dbReference type="Pfam" id="PF02633">
    <property type="entry name" value="Creatininase"/>
    <property type="match status" value="1"/>
</dbReference>
<evidence type="ECO:0000256" key="5">
    <source>
        <dbReference type="ARBA" id="ARBA00024029"/>
    </source>
</evidence>
<dbReference type="InterPro" id="IPR024087">
    <property type="entry name" value="Creatininase-like_sf"/>
</dbReference>
<evidence type="ECO:0000313" key="6">
    <source>
        <dbReference type="EMBL" id="MVA96739.1"/>
    </source>
</evidence>
<proteinExistence type="inferred from homology"/>
<comment type="caution">
    <text evidence="6">The sequence shown here is derived from an EMBL/GenBank/DDBJ whole genome shotgun (WGS) entry which is preliminary data.</text>
</comment>
<reference evidence="6 7" key="1">
    <citation type="submission" date="2019-12" db="EMBL/GenBank/DDBJ databases">
        <title>Nitratireductor arenosus sp. nov., Isolated from sea sand, Jeju island, South Korea.</title>
        <authorList>
            <person name="Kim W."/>
        </authorList>
    </citation>
    <scope>NUCLEOTIDE SEQUENCE [LARGE SCALE GENOMIC DNA]</scope>
    <source>
        <strain evidence="6 7">CAU 1489</strain>
    </source>
</reference>
<evidence type="ECO:0000313" key="7">
    <source>
        <dbReference type="Proteomes" id="UP000463224"/>
    </source>
</evidence>
<keyword evidence="3" id="KW-0378">Hydrolase</keyword>
<dbReference type="GO" id="GO:0016811">
    <property type="term" value="F:hydrolase activity, acting on carbon-nitrogen (but not peptide) bonds, in linear amides"/>
    <property type="evidence" value="ECO:0007669"/>
    <property type="project" value="TreeGrafter"/>
</dbReference>
<organism evidence="6 7">
    <name type="scientific">Nitratireductor arenosus</name>
    <dbReference type="NCBI Taxonomy" id="2682096"/>
    <lineage>
        <taxon>Bacteria</taxon>
        <taxon>Pseudomonadati</taxon>
        <taxon>Pseudomonadota</taxon>
        <taxon>Alphaproteobacteria</taxon>
        <taxon>Hyphomicrobiales</taxon>
        <taxon>Phyllobacteriaceae</taxon>
        <taxon>Nitratireductor</taxon>
    </lineage>
</organism>
<keyword evidence="2" id="KW-0479">Metal-binding</keyword>
<dbReference type="PANTHER" id="PTHR35005">
    <property type="entry name" value="3-DEHYDRO-SCYLLO-INOSOSE HYDROLASE"/>
    <property type="match status" value="1"/>
</dbReference>
<evidence type="ECO:0000256" key="4">
    <source>
        <dbReference type="ARBA" id="ARBA00022833"/>
    </source>
</evidence>
<comment type="cofactor">
    <cofactor evidence="1">
        <name>Zn(2+)</name>
        <dbReference type="ChEBI" id="CHEBI:29105"/>
    </cofactor>
</comment>
<protein>
    <submittedName>
        <fullName evidence="6">Creatininase family protein</fullName>
    </submittedName>
</protein>
<keyword evidence="7" id="KW-1185">Reference proteome</keyword>
<accession>A0A844QG19</accession>
<name>A0A844QG19_9HYPH</name>
<evidence type="ECO:0000256" key="2">
    <source>
        <dbReference type="ARBA" id="ARBA00022723"/>
    </source>
</evidence>
<dbReference type="PANTHER" id="PTHR35005:SF1">
    <property type="entry name" value="2-AMINO-5-FORMYLAMINO-6-RIBOSYLAMINOPYRIMIDIN-4(3H)-ONE 5'-MONOPHOSPHATE DEFORMYLASE"/>
    <property type="match status" value="1"/>
</dbReference>
<dbReference type="AlphaFoldDB" id="A0A844QG19"/>
<dbReference type="RefSeq" id="WP_156711649.1">
    <property type="nucleotide sequence ID" value="NZ_WPHG01000001.1"/>
</dbReference>
<dbReference type="EMBL" id="WPHG01000001">
    <property type="protein sequence ID" value="MVA96739.1"/>
    <property type="molecule type" value="Genomic_DNA"/>
</dbReference>
<evidence type="ECO:0000256" key="1">
    <source>
        <dbReference type="ARBA" id="ARBA00001947"/>
    </source>
</evidence>